<proteinExistence type="predicted"/>
<evidence type="ECO:0000259" key="1">
    <source>
        <dbReference type="SMART" id="SM00471"/>
    </source>
</evidence>
<comment type="caution">
    <text evidence="2">The sequence shown here is derived from an EMBL/GenBank/DDBJ whole genome shotgun (WGS) entry which is preliminary data.</text>
</comment>
<feature type="domain" description="HD/PDEase" evidence="1">
    <location>
        <begin position="26"/>
        <end position="137"/>
    </location>
</feature>
<dbReference type="PANTHER" id="PTHR46246:SF1">
    <property type="entry name" value="GUANOSINE-3',5'-BIS(DIPHOSPHATE) 3'-PYROPHOSPHOHYDROLASE MESH1"/>
    <property type="match status" value="1"/>
</dbReference>
<dbReference type="Gene3D" id="1.10.3210.10">
    <property type="entry name" value="Hypothetical protein af1432"/>
    <property type="match status" value="1"/>
</dbReference>
<accession>A0AAE3KTD5</accession>
<protein>
    <submittedName>
        <fullName evidence="2">HD domain-containing protein</fullName>
    </submittedName>
</protein>
<dbReference type="InterPro" id="IPR052194">
    <property type="entry name" value="MESH1"/>
</dbReference>
<gene>
    <name evidence="2" type="ORF">NJ959_18450</name>
</gene>
<keyword evidence="3" id="KW-1185">Reference proteome</keyword>
<sequence>MKLSERFTEALTFATQLHANQIRKGSGVPYVAHLLAVASIALEYGANEEEAIAALLHDAIEDRGGAATRKEIRRRFGDKITDIVDGCTDTDIIGKPPWRQRKEAYIAHIPTASASIRLVSAADKLHNAQSILRDYRLLGEELWQRFHGGKEGTLWYYRSLIEAFRTNESTPIIDDLERVVRELEVLVAGAKEN</sequence>
<dbReference type="AlphaFoldDB" id="A0AAE3KTD5"/>
<dbReference type="PANTHER" id="PTHR46246">
    <property type="entry name" value="GUANOSINE-3',5'-BIS(DIPHOSPHATE) 3'-PYROPHOSPHOHYDROLASE MESH1"/>
    <property type="match status" value="1"/>
</dbReference>
<dbReference type="InterPro" id="IPR003607">
    <property type="entry name" value="HD/PDEase_dom"/>
</dbReference>
<organism evidence="2 3">
    <name type="scientific">Limnofasciculus baicalensis BBK-W-15</name>
    <dbReference type="NCBI Taxonomy" id="2699891"/>
    <lineage>
        <taxon>Bacteria</taxon>
        <taxon>Bacillati</taxon>
        <taxon>Cyanobacteriota</taxon>
        <taxon>Cyanophyceae</taxon>
        <taxon>Coleofasciculales</taxon>
        <taxon>Coleofasciculaceae</taxon>
        <taxon>Limnofasciculus</taxon>
        <taxon>Limnofasciculus baicalensis</taxon>
    </lineage>
</organism>
<dbReference type="EMBL" id="JAMZMM010000198">
    <property type="protein sequence ID" value="MCP2730412.1"/>
    <property type="molecule type" value="Genomic_DNA"/>
</dbReference>
<evidence type="ECO:0000313" key="2">
    <source>
        <dbReference type="EMBL" id="MCP2730412.1"/>
    </source>
</evidence>
<dbReference type="GO" id="GO:0008893">
    <property type="term" value="F:guanosine-3',5'-bis(diphosphate) 3'-diphosphatase activity"/>
    <property type="evidence" value="ECO:0007669"/>
    <property type="project" value="TreeGrafter"/>
</dbReference>
<dbReference type="Pfam" id="PF13328">
    <property type="entry name" value="HD_4"/>
    <property type="match status" value="1"/>
</dbReference>
<evidence type="ECO:0000313" key="3">
    <source>
        <dbReference type="Proteomes" id="UP001204953"/>
    </source>
</evidence>
<dbReference type="RefSeq" id="WP_254013172.1">
    <property type="nucleotide sequence ID" value="NZ_JAMZMM010000198.1"/>
</dbReference>
<dbReference type="Proteomes" id="UP001204953">
    <property type="component" value="Unassembled WGS sequence"/>
</dbReference>
<reference evidence="2" key="1">
    <citation type="submission" date="2022-06" db="EMBL/GenBank/DDBJ databases">
        <title>New cyanobacteria of genus Symplocastrum in benthos of Lake Baikal.</title>
        <authorList>
            <person name="Sorokovikova E."/>
            <person name="Tikhonova I."/>
            <person name="Krasnopeev A."/>
            <person name="Evseev P."/>
            <person name="Gladkikh A."/>
            <person name="Belykh O."/>
        </authorList>
    </citation>
    <scope>NUCLEOTIDE SEQUENCE</scope>
    <source>
        <strain evidence="2">BBK-W-15</strain>
    </source>
</reference>
<dbReference type="SUPFAM" id="SSF109604">
    <property type="entry name" value="HD-domain/PDEase-like"/>
    <property type="match status" value="1"/>
</dbReference>
<name>A0AAE3KTD5_9CYAN</name>
<dbReference type="SMART" id="SM00471">
    <property type="entry name" value="HDc"/>
    <property type="match status" value="1"/>
</dbReference>